<dbReference type="Pfam" id="PF02141">
    <property type="entry name" value="DENN"/>
    <property type="match status" value="1"/>
</dbReference>
<dbReference type="SMART" id="SM00801">
    <property type="entry name" value="dDENN"/>
    <property type="match status" value="1"/>
</dbReference>
<organism evidence="6 7">
    <name type="scientific">Megalops atlanticus</name>
    <name type="common">Tarpon</name>
    <name type="synonym">Clupea gigantea</name>
    <dbReference type="NCBI Taxonomy" id="7932"/>
    <lineage>
        <taxon>Eukaryota</taxon>
        <taxon>Metazoa</taxon>
        <taxon>Chordata</taxon>
        <taxon>Craniata</taxon>
        <taxon>Vertebrata</taxon>
        <taxon>Euteleostomi</taxon>
        <taxon>Actinopterygii</taxon>
        <taxon>Neopterygii</taxon>
        <taxon>Teleostei</taxon>
        <taxon>Elopiformes</taxon>
        <taxon>Megalopidae</taxon>
        <taxon>Megalops</taxon>
    </lineage>
</organism>
<feature type="region of interest" description="Disordered" evidence="3">
    <location>
        <begin position="712"/>
        <end position="731"/>
    </location>
</feature>
<evidence type="ECO:0000256" key="3">
    <source>
        <dbReference type="SAM" id="MobiDB-lite"/>
    </source>
</evidence>
<name>A0A9D3PW91_MEGAT</name>
<feature type="domain" description="MABP" evidence="5">
    <location>
        <begin position="37"/>
        <end position="196"/>
    </location>
</feature>
<gene>
    <name evidence="6" type="ORF">MATL_G00129830</name>
</gene>
<dbReference type="Proteomes" id="UP001046870">
    <property type="component" value="Chromosome 10"/>
</dbReference>
<evidence type="ECO:0000256" key="2">
    <source>
        <dbReference type="PROSITE-ProRule" id="PRU00708"/>
    </source>
</evidence>
<feature type="compositionally biased region" description="Low complexity" evidence="3">
    <location>
        <begin position="712"/>
        <end position="725"/>
    </location>
</feature>
<evidence type="ECO:0000259" key="5">
    <source>
        <dbReference type="PROSITE" id="PS51498"/>
    </source>
</evidence>
<dbReference type="NCBIfam" id="TIGR00756">
    <property type="entry name" value="PPR"/>
    <property type="match status" value="1"/>
</dbReference>
<protein>
    <recommendedName>
        <fullName evidence="8">DENN/MADD domain containing 4B</fullName>
    </recommendedName>
</protein>
<proteinExistence type="predicted"/>
<dbReference type="PROSITE" id="PS51498">
    <property type="entry name" value="MABP"/>
    <property type="match status" value="1"/>
</dbReference>
<dbReference type="FunFam" id="1.25.40.10:FF:000042">
    <property type="entry name" value="C-myc promoter-binding protein isoform X1"/>
    <property type="match status" value="1"/>
</dbReference>
<sequence length="1581" mass="176022">MTEEKCPQLVDYFVVAGLAARSAPLDEEGQQRGGRAVEPVTDLAVIARGLGEEVPEGFTCIEKTQGGHPAELSAGLINNPHMFLCYRRGHDKPPILDLGVLYEGKEPAKPGWQVIETTPYSRSANLSSGGPATHRTFLTYRRAPDSQALNTLGVTDISLLLPSKGETAPHTFCRVDKNLNTGMWGPALYLCYKRAVAKANALVYEAELISRYPEADLESFPLPDSVPVFCLPMGVTVESWPLNTKYQLPVFSTFVLTSAGGDKVYGAAIQFYEAFPREGLSERQSVRLGLVSVVDRRPITNRSVQVKKSICVLSHWPFFTVFQKFLTFVYRYSISGPHVLPLEKHISSFMHNVPFPSPQRPRILVQLSPYDNLLLCQPVSSPLPLSGASFVKLLQNLGPENACALLLAVLTENKLLLHSLRPDVLTSVSEALVSMTFPLRWQCPYIPLCPLRLADVLCAPMPFIVGVHSSYFDLYDPPQDVVCVDLDTNTIFQSEDKKPLSWRSLPRKHGKTLLNSLTNLHKTLEKIYTPGQEEATLEFLLTDYDLIYGRQKQLELEIQEAFLRFMSCLLRGYRAYLLPITQAPSERTTDCSSLFNLPGFLKSRDRTQQKFYTQLTRTQMFTQFIEECSFVSDRHTCLEFFDECVQKVDVEKPEEVRLIDLDETHSGEHTVFIMPPEEPQEPDGSECPALYSYETFPPLQPELFDRPQDQLRAPARGSAPSSPAPRRTKQEIKLAQKRAQKYASVPDMWSKCLLGHCYGLWFIYLPTFVRAETAKVRALHTAYEVLKHMETRKVVLPDEVCYRILMQLCGQYGQPVLAVRVLLEMKKAGITPNTITYGYYNKAVLESKWPSTNQGGRLRWAKLRNVIMGVAQFRQPIKRRQKSGSVGSRPDIPVERTPKPRPHSSLIRQSSWSGLSEASSHESLTSSLVKSNSLNSMRASTDKSKLSKKAMVHCAGTDDPAARKPPAAPRDVLTPPLPPAGGVVRRSEVCLSTFYKECAETTDSESDCICQPGERDSSPSGRAAGPRETVARKGVDENCNNVSSPSRGLAGKLQQLLTPTRHRASVRRAASVDDRRSGPGGVSGRRVSEQRQSRKAQVAESLLKAKERLYNATSESSLSVSSDIDLSDTTNLTFQLRKSWDATQEGAGLEVVMSSCSLCRSCNSLVYDEEIMAGWTSDDSNLNSTCPFCSATFVPLLNAEISELGPVSSLERSNWNLEDGPDAGTMPPGGQEGFLRHLYNGVSEDSSSETSGYSENSSTTMASSVGGPPLVTVAYVSPLVLRKELESLLENEGEAVLSQGSLLDSHSIIFWNLVWYFQRLGLPSNLLQLIRSSQLAAQLSQSTESSAVRVRLLWDTLTPDTDQWPPLYVLWRIHSGMPMRSYSWRRHNHPFTLAFLEEVLRWVGMNEVHKAVTLFLDTIAKQPGTPRIQRSLYREILFLTLAAMGKDHVAAFDKKYKTAYARLTGSLGRQELHLKRAQPPSPKAVDCRAASWFRWSADPHHQGVTLQHTHPQMHALKRPAASNIPVRAPVTVAIAWPYHAQTSGSYTSWCFCLDPLIPHLSSLQPSNCLPQPPTTTAKGCL</sequence>
<dbReference type="Gene3D" id="2.100.10.50">
    <property type="match status" value="1"/>
</dbReference>
<dbReference type="PROSITE" id="PS51375">
    <property type="entry name" value="PPR"/>
    <property type="match status" value="1"/>
</dbReference>
<dbReference type="SMART" id="SM00799">
    <property type="entry name" value="DENN"/>
    <property type="match status" value="1"/>
</dbReference>
<dbReference type="GO" id="GO:0031410">
    <property type="term" value="C:cytoplasmic vesicle"/>
    <property type="evidence" value="ECO:0007669"/>
    <property type="project" value="TreeGrafter"/>
</dbReference>
<feature type="region of interest" description="Disordered" evidence="3">
    <location>
        <begin position="1243"/>
        <end position="1264"/>
    </location>
</feature>
<dbReference type="PROSITE" id="PS50211">
    <property type="entry name" value="DENN"/>
    <property type="match status" value="1"/>
</dbReference>
<feature type="domain" description="UDENN" evidence="4">
    <location>
        <begin position="188"/>
        <end position="637"/>
    </location>
</feature>
<evidence type="ECO:0000313" key="7">
    <source>
        <dbReference type="Proteomes" id="UP001046870"/>
    </source>
</evidence>
<keyword evidence="7" id="KW-1185">Reference proteome</keyword>
<dbReference type="Gene3D" id="3.40.50.11500">
    <property type="match status" value="1"/>
</dbReference>
<evidence type="ECO:0000259" key="4">
    <source>
        <dbReference type="PROSITE" id="PS50211"/>
    </source>
</evidence>
<dbReference type="OrthoDB" id="75250at2759"/>
<dbReference type="GO" id="GO:0032483">
    <property type="term" value="P:regulation of Rab protein signal transduction"/>
    <property type="evidence" value="ECO:0007669"/>
    <property type="project" value="TreeGrafter"/>
</dbReference>
<evidence type="ECO:0000256" key="1">
    <source>
        <dbReference type="ARBA" id="ARBA00022658"/>
    </source>
</evidence>
<dbReference type="InterPro" id="IPR011990">
    <property type="entry name" value="TPR-like_helical_dom_sf"/>
</dbReference>
<dbReference type="PANTHER" id="PTHR12296:SF18">
    <property type="entry name" value="DENN DOMAIN-CONTAINING PROTEIN 4B"/>
    <property type="match status" value="1"/>
</dbReference>
<reference evidence="6" key="1">
    <citation type="submission" date="2021-01" db="EMBL/GenBank/DDBJ databases">
        <authorList>
            <person name="Zahm M."/>
            <person name="Roques C."/>
            <person name="Cabau C."/>
            <person name="Klopp C."/>
            <person name="Donnadieu C."/>
            <person name="Jouanno E."/>
            <person name="Lampietro C."/>
            <person name="Louis A."/>
            <person name="Herpin A."/>
            <person name="Echchiki A."/>
            <person name="Berthelot C."/>
            <person name="Parey E."/>
            <person name="Roest-Crollius H."/>
            <person name="Braasch I."/>
            <person name="Postlethwait J."/>
            <person name="Bobe J."/>
            <person name="Montfort J."/>
            <person name="Bouchez O."/>
            <person name="Begum T."/>
            <person name="Mejri S."/>
            <person name="Adams A."/>
            <person name="Chen W.-J."/>
            <person name="Guiguen Y."/>
        </authorList>
    </citation>
    <scope>NUCLEOTIDE SEQUENCE</scope>
    <source>
        <strain evidence="6">YG-15Mar2019-1</strain>
        <tissue evidence="6">Brain</tissue>
    </source>
</reference>
<dbReference type="InterPro" id="IPR037516">
    <property type="entry name" value="Tripartite_DENN"/>
</dbReference>
<dbReference type="InterPro" id="IPR001194">
    <property type="entry name" value="cDENN_dom"/>
</dbReference>
<dbReference type="PANTHER" id="PTHR12296">
    <property type="entry name" value="DENN DOMAIN-CONTAINING PROTEIN 4"/>
    <property type="match status" value="1"/>
</dbReference>
<dbReference type="SMART" id="SM00800">
    <property type="entry name" value="uDENN"/>
    <property type="match status" value="1"/>
</dbReference>
<dbReference type="Gene3D" id="1.25.40.10">
    <property type="entry name" value="Tetratricopeptide repeat domain"/>
    <property type="match status" value="1"/>
</dbReference>
<dbReference type="InterPro" id="IPR023341">
    <property type="entry name" value="MABP"/>
</dbReference>
<keyword evidence="1" id="KW-0344">Guanine-nucleotide releasing factor</keyword>
<feature type="region of interest" description="Disordered" evidence="3">
    <location>
        <begin position="878"/>
        <end position="913"/>
    </location>
</feature>
<dbReference type="InterPro" id="IPR051696">
    <property type="entry name" value="DENN_Domain_GEFs"/>
</dbReference>
<dbReference type="InterPro" id="IPR005113">
    <property type="entry name" value="uDENN_dom"/>
</dbReference>
<evidence type="ECO:0008006" key="8">
    <source>
        <dbReference type="Google" id="ProtNLM"/>
    </source>
</evidence>
<feature type="compositionally biased region" description="Low complexity" evidence="3">
    <location>
        <begin position="1243"/>
        <end position="1260"/>
    </location>
</feature>
<dbReference type="Pfam" id="PF03456">
    <property type="entry name" value="uDENN"/>
    <property type="match status" value="1"/>
</dbReference>
<dbReference type="Pfam" id="PF13041">
    <property type="entry name" value="PPR_2"/>
    <property type="match status" value="1"/>
</dbReference>
<feature type="region of interest" description="Disordered" evidence="3">
    <location>
        <begin position="1005"/>
        <end position="1094"/>
    </location>
</feature>
<dbReference type="InterPro" id="IPR002885">
    <property type="entry name" value="PPR_rpt"/>
</dbReference>
<comment type="caution">
    <text evidence="6">The sequence shown here is derived from an EMBL/GenBank/DDBJ whole genome shotgun (WGS) entry which is preliminary data.</text>
</comment>
<accession>A0A9D3PW91</accession>
<feature type="region of interest" description="Disordered" evidence="3">
    <location>
        <begin position="935"/>
        <end position="980"/>
    </location>
</feature>
<dbReference type="InterPro" id="IPR005112">
    <property type="entry name" value="dDENN_dom"/>
</dbReference>
<evidence type="ECO:0000313" key="6">
    <source>
        <dbReference type="EMBL" id="KAG7469525.1"/>
    </source>
</evidence>
<feature type="repeat" description="PPR" evidence="2">
    <location>
        <begin position="798"/>
        <end position="832"/>
    </location>
</feature>
<dbReference type="Pfam" id="PF03455">
    <property type="entry name" value="dDENN"/>
    <property type="match status" value="1"/>
</dbReference>
<dbReference type="EMBL" id="JAFDVH010000010">
    <property type="protein sequence ID" value="KAG7469525.1"/>
    <property type="molecule type" value="Genomic_DNA"/>
</dbReference>
<dbReference type="InterPro" id="IPR043153">
    <property type="entry name" value="DENN_C"/>
</dbReference>
<dbReference type="GO" id="GO:0005085">
    <property type="term" value="F:guanyl-nucleotide exchange factor activity"/>
    <property type="evidence" value="ECO:0007669"/>
    <property type="project" value="UniProtKB-KW"/>
</dbReference>